<dbReference type="AlphaFoldDB" id="X1CIZ3"/>
<dbReference type="EMBL" id="BART01032127">
    <property type="protein sequence ID" value="GAH07647.1"/>
    <property type="molecule type" value="Genomic_DNA"/>
</dbReference>
<sequence length="33" mass="3922">MMSISEYIKNINKITMRLRDMLAEIISDMKSNM</sequence>
<proteinExistence type="predicted"/>
<evidence type="ECO:0000313" key="1">
    <source>
        <dbReference type="EMBL" id="GAH07647.1"/>
    </source>
</evidence>
<comment type="caution">
    <text evidence="1">The sequence shown here is derived from an EMBL/GenBank/DDBJ whole genome shotgun (WGS) entry which is preliminary data.</text>
</comment>
<feature type="non-terminal residue" evidence="1">
    <location>
        <position position="33"/>
    </location>
</feature>
<name>X1CIZ3_9ZZZZ</name>
<protein>
    <submittedName>
        <fullName evidence="1">Uncharacterized protein</fullName>
    </submittedName>
</protein>
<accession>X1CIZ3</accession>
<gene>
    <name evidence="1" type="ORF">S01H4_55629</name>
</gene>
<organism evidence="1">
    <name type="scientific">marine sediment metagenome</name>
    <dbReference type="NCBI Taxonomy" id="412755"/>
    <lineage>
        <taxon>unclassified sequences</taxon>
        <taxon>metagenomes</taxon>
        <taxon>ecological metagenomes</taxon>
    </lineage>
</organism>
<reference evidence="1" key="1">
    <citation type="journal article" date="2014" name="Front. Microbiol.">
        <title>High frequency of phylogenetically diverse reductive dehalogenase-homologous genes in deep subseafloor sedimentary metagenomes.</title>
        <authorList>
            <person name="Kawai M."/>
            <person name="Futagami T."/>
            <person name="Toyoda A."/>
            <person name="Takaki Y."/>
            <person name="Nishi S."/>
            <person name="Hori S."/>
            <person name="Arai W."/>
            <person name="Tsubouchi T."/>
            <person name="Morono Y."/>
            <person name="Uchiyama I."/>
            <person name="Ito T."/>
            <person name="Fujiyama A."/>
            <person name="Inagaki F."/>
            <person name="Takami H."/>
        </authorList>
    </citation>
    <scope>NUCLEOTIDE SEQUENCE</scope>
    <source>
        <strain evidence="1">Expedition CK06-06</strain>
    </source>
</reference>